<evidence type="ECO:0000313" key="6">
    <source>
        <dbReference type="EMBL" id="RLJ30254.1"/>
    </source>
</evidence>
<dbReference type="EMBL" id="PJND01000008">
    <property type="protein sequence ID" value="PKW21108.1"/>
    <property type="molecule type" value="Genomic_DNA"/>
</dbReference>
<keyword evidence="1" id="KW-0805">Transcription regulation</keyword>
<dbReference type="PANTHER" id="PTHR46796:SF13">
    <property type="entry name" value="HTH-TYPE TRANSCRIPTIONAL ACTIVATOR RHAS"/>
    <property type="match status" value="1"/>
</dbReference>
<dbReference type="Gene3D" id="1.10.10.60">
    <property type="entry name" value="Homeodomain-like"/>
    <property type="match status" value="1"/>
</dbReference>
<gene>
    <name evidence="5" type="ORF">B0G92_2392</name>
    <name evidence="6" type="ORF">CLV50_1658</name>
</gene>
<dbReference type="PANTHER" id="PTHR46796">
    <property type="entry name" value="HTH-TYPE TRANSCRIPTIONAL ACTIVATOR RHAS-RELATED"/>
    <property type="match status" value="1"/>
</dbReference>
<keyword evidence="2" id="KW-0238">DNA-binding</keyword>
<dbReference type="EMBL" id="RCCB01000011">
    <property type="protein sequence ID" value="RLJ30254.1"/>
    <property type="molecule type" value="Genomic_DNA"/>
</dbReference>
<feature type="domain" description="HTH araC/xylS-type" evidence="4">
    <location>
        <begin position="160"/>
        <end position="260"/>
    </location>
</feature>
<dbReference type="AlphaFoldDB" id="A0A497UUC3"/>
<protein>
    <submittedName>
        <fullName evidence="6">Helix-turn-helix protein</fullName>
    </submittedName>
</protein>
<dbReference type="GO" id="GO:0043565">
    <property type="term" value="F:sequence-specific DNA binding"/>
    <property type="evidence" value="ECO:0007669"/>
    <property type="project" value="InterPro"/>
</dbReference>
<dbReference type="Proteomes" id="UP000233767">
    <property type="component" value="Unassembled WGS sequence"/>
</dbReference>
<evidence type="ECO:0000256" key="3">
    <source>
        <dbReference type="ARBA" id="ARBA00023163"/>
    </source>
</evidence>
<dbReference type="Pfam" id="PF12833">
    <property type="entry name" value="HTH_18"/>
    <property type="match status" value="1"/>
</dbReference>
<reference evidence="5 7" key="1">
    <citation type="submission" date="2017-12" db="EMBL/GenBank/DDBJ databases">
        <title>Genomic Encyclopedia of Type Strains, Phase III (KMG-III): the genomes of soil and plant-associated and newly described type strains.</title>
        <authorList>
            <person name="Whitman W."/>
        </authorList>
    </citation>
    <scope>NUCLEOTIDE SEQUENCE [LARGE SCALE GENOMIC DNA]</scope>
    <source>
        <strain evidence="5 7">IP-10</strain>
    </source>
</reference>
<reference evidence="6 8" key="2">
    <citation type="submission" date="2018-10" db="EMBL/GenBank/DDBJ databases">
        <title>Genomic Encyclopedia of Archaeal and Bacterial Type Strains, Phase II (KMG-II): from individual species to whole genera.</title>
        <authorList>
            <person name="Goeker M."/>
        </authorList>
    </citation>
    <scope>NUCLEOTIDE SEQUENCE [LARGE SCALE GENOMIC DNA]</scope>
    <source>
        <strain evidence="6 8">DSM 21886</strain>
    </source>
</reference>
<dbReference type="InterPro" id="IPR018060">
    <property type="entry name" value="HTH_AraC"/>
</dbReference>
<evidence type="ECO:0000313" key="7">
    <source>
        <dbReference type="Proteomes" id="UP000233767"/>
    </source>
</evidence>
<organism evidence="6 8">
    <name type="scientific">Flavobacterium lindanitolerans</name>
    <dbReference type="NCBI Taxonomy" id="428988"/>
    <lineage>
        <taxon>Bacteria</taxon>
        <taxon>Pseudomonadati</taxon>
        <taxon>Bacteroidota</taxon>
        <taxon>Flavobacteriia</taxon>
        <taxon>Flavobacteriales</taxon>
        <taxon>Flavobacteriaceae</taxon>
        <taxon>Flavobacterium</taxon>
    </lineage>
</organism>
<keyword evidence="7" id="KW-1185">Reference proteome</keyword>
<dbReference type="SMART" id="SM00342">
    <property type="entry name" value="HTH_ARAC"/>
    <property type="match status" value="1"/>
</dbReference>
<evidence type="ECO:0000256" key="2">
    <source>
        <dbReference type="ARBA" id="ARBA00023125"/>
    </source>
</evidence>
<proteinExistence type="predicted"/>
<name>A0A497UUC3_9FLAO</name>
<keyword evidence="3" id="KW-0804">Transcription</keyword>
<evidence type="ECO:0000259" key="4">
    <source>
        <dbReference type="PROSITE" id="PS01124"/>
    </source>
</evidence>
<dbReference type="InterPro" id="IPR009057">
    <property type="entry name" value="Homeodomain-like_sf"/>
</dbReference>
<accession>A0A497UUC3</accession>
<dbReference type="InterPro" id="IPR050204">
    <property type="entry name" value="AraC_XylS_family_regulators"/>
</dbReference>
<dbReference type="SUPFAM" id="SSF46689">
    <property type="entry name" value="Homeodomain-like"/>
    <property type="match status" value="1"/>
</dbReference>
<dbReference type="Proteomes" id="UP000275027">
    <property type="component" value="Unassembled WGS sequence"/>
</dbReference>
<dbReference type="GO" id="GO:0003700">
    <property type="term" value="F:DNA-binding transcription factor activity"/>
    <property type="evidence" value="ECO:0007669"/>
    <property type="project" value="InterPro"/>
</dbReference>
<sequence length="276" mass="32255">MYHQLLPIQPALGRYIANASYFQQNPEDFCEFKMVPRIFSTLFFVIEKKQSLEMLYGTENYIFRPNSVYAFGVGNLPASFHVLSEIEVILVQMQPGISCLFHNDDAHIFANKRFDITDIDQNTRDVNEKLAYADSVDLKWQLVQEYLIRKFRVNLPLKYGAVAKAINILCQKSGHFPVENLSEQVFTSNRNLNYLFMEYIGFSPKKYGDMIRFNSFVNLYAQNPEILFDIALRCGYHDLSHLNKDFMRYMGTSPSDYFSNTHSDINNWCELDYLKP</sequence>
<evidence type="ECO:0000313" key="5">
    <source>
        <dbReference type="EMBL" id="PKW21108.1"/>
    </source>
</evidence>
<evidence type="ECO:0000313" key="8">
    <source>
        <dbReference type="Proteomes" id="UP000275027"/>
    </source>
</evidence>
<dbReference type="PROSITE" id="PS01124">
    <property type="entry name" value="HTH_ARAC_FAMILY_2"/>
    <property type="match status" value="1"/>
</dbReference>
<evidence type="ECO:0000256" key="1">
    <source>
        <dbReference type="ARBA" id="ARBA00023015"/>
    </source>
</evidence>
<dbReference type="RefSeq" id="WP_056065596.1">
    <property type="nucleotide sequence ID" value="NZ_JAEUTX010000019.1"/>
</dbReference>
<comment type="caution">
    <text evidence="6">The sequence shown here is derived from an EMBL/GenBank/DDBJ whole genome shotgun (WGS) entry which is preliminary data.</text>
</comment>